<proteinExistence type="predicted"/>
<gene>
    <name evidence="1" type="ORF">C5746_04760</name>
</gene>
<dbReference type="KEGG" id="sata:C5746_04760"/>
<dbReference type="EMBL" id="CP027306">
    <property type="protein sequence ID" value="AXE76369.1"/>
    <property type="molecule type" value="Genomic_DNA"/>
</dbReference>
<protein>
    <submittedName>
        <fullName evidence="1">Uncharacterized protein</fullName>
    </submittedName>
</protein>
<name>A0A2Z5J7T6_STRAR</name>
<reference evidence="1 2" key="1">
    <citation type="journal article" date="2018" name="Front. Microbiol.">
        <title>Genome Sequencing of Streptomyces atratus SCSIOZH16 and Activation Production of Nocardamine via Metabolic Engineering.</title>
        <authorList>
            <person name="Li Y."/>
            <person name="Zhang C."/>
            <person name="Liu C."/>
            <person name="Ju J."/>
            <person name="Ma J."/>
        </authorList>
    </citation>
    <scope>NUCLEOTIDE SEQUENCE [LARGE SCALE GENOMIC DNA]</scope>
    <source>
        <strain evidence="1 2">SCSIO_ZH16</strain>
    </source>
</reference>
<evidence type="ECO:0000313" key="1">
    <source>
        <dbReference type="EMBL" id="AXE76369.1"/>
    </source>
</evidence>
<accession>A0A2Z5J7T6</accession>
<organism evidence="1 2">
    <name type="scientific">Streptomyces atratus</name>
    <dbReference type="NCBI Taxonomy" id="1893"/>
    <lineage>
        <taxon>Bacteria</taxon>
        <taxon>Bacillati</taxon>
        <taxon>Actinomycetota</taxon>
        <taxon>Actinomycetes</taxon>
        <taxon>Kitasatosporales</taxon>
        <taxon>Streptomycetaceae</taxon>
        <taxon>Streptomyces</taxon>
    </lineage>
</organism>
<dbReference type="AlphaFoldDB" id="A0A2Z5J7T6"/>
<evidence type="ECO:0000313" key="2">
    <source>
        <dbReference type="Proteomes" id="UP000252698"/>
    </source>
</evidence>
<dbReference type="Proteomes" id="UP000252698">
    <property type="component" value="Chromosome"/>
</dbReference>
<sequence length="131" mass="13804">MGEVQPVARKPDALDDQLTSQLVDSPRTARPARALQAVAGRACTVFCHGESEADGQFPGLHGLVPALGSAALVSEIHGTGAITAQRFAELQAQPVFREPAPHSLAGQYVATGHGVQYLPRCQFHRLTALGL</sequence>